<dbReference type="InterPro" id="IPR013328">
    <property type="entry name" value="6PGD_dom2"/>
</dbReference>
<dbReference type="SUPFAM" id="SSF48179">
    <property type="entry name" value="6-phosphogluconate dehydrogenase C-terminal domain-like"/>
    <property type="match status" value="1"/>
</dbReference>
<evidence type="ECO:0000259" key="3">
    <source>
        <dbReference type="Pfam" id="PF00984"/>
    </source>
</evidence>
<dbReference type="InterPro" id="IPR036291">
    <property type="entry name" value="NAD(P)-bd_dom_sf"/>
</dbReference>
<name>A0A0F9UH91_9ZZZZ</name>
<dbReference type="Pfam" id="PF00984">
    <property type="entry name" value="UDPG_MGDP_dh"/>
    <property type="match status" value="1"/>
</dbReference>
<gene>
    <name evidence="5" type="ORF">LCGC14_0530460</name>
</gene>
<dbReference type="Gene3D" id="3.40.50.720">
    <property type="entry name" value="NAD(P)-binding Rossmann-like Domain"/>
    <property type="match status" value="1"/>
</dbReference>
<keyword evidence="2" id="KW-0472">Membrane</keyword>
<organism evidence="5">
    <name type="scientific">marine sediment metagenome</name>
    <dbReference type="NCBI Taxonomy" id="412755"/>
    <lineage>
        <taxon>unclassified sequences</taxon>
        <taxon>metagenomes</taxon>
        <taxon>ecological metagenomes</taxon>
    </lineage>
</organism>
<evidence type="ECO:0000313" key="5">
    <source>
        <dbReference type="EMBL" id="KKN60606.1"/>
    </source>
</evidence>
<protein>
    <recommendedName>
        <fullName evidence="6">UDP-glucose/GDP-mannose dehydrogenase dimerisation domain-containing protein</fullName>
    </recommendedName>
</protein>
<evidence type="ECO:0000256" key="2">
    <source>
        <dbReference type="SAM" id="Phobius"/>
    </source>
</evidence>
<dbReference type="Gene3D" id="1.10.1040.10">
    <property type="entry name" value="N-(1-d-carboxylethyl)-l-norvaline Dehydrogenase, domain 2"/>
    <property type="match status" value="1"/>
</dbReference>
<feature type="domain" description="UDP-glucose/GDP-mannose dehydrogenase dimerisation" evidence="3">
    <location>
        <begin position="169"/>
        <end position="265"/>
    </location>
</feature>
<feature type="transmembrane region" description="Helical" evidence="2">
    <location>
        <begin position="12"/>
        <end position="31"/>
    </location>
</feature>
<dbReference type="GO" id="GO:0016616">
    <property type="term" value="F:oxidoreductase activity, acting on the CH-OH group of donors, NAD or NADP as acceptor"/>
    <property type="evidence" value="ECO:0007669"/>
    <property type="project" value="InterPro"/>
</dbReference>
<feature type="domain" description="UDP-glucose/GDP-mannose dehydrogenase N-terminal" evidence="4">
    <location>
        <begin position="46"/>
        <end position="148"/>
    </location>
</feature>
<dbReference type="PANTHER" id="PTHR43750:SF3">
    <property type="entry name" value="UDP-GLUCOSE 6-DEHYDROGENASE TUAD"/>
    <property type="match status" value="1"/>
</dbReference>
<dbReference type="EMBL" id="LAZR01000690">
    <property type="protein sequence ID" value="KKN60606.1"/>
    <property type="molecule type" value="Genomic_DNA"/>
</dbReference>
<dbReference type="GO" id="GO:0051287">
    <property type="term" value="F:NAD binding"/>
    <property type="evidence" value="ECO:0007669"/>
    <property type="project" value="InterPro"/>
</dbReference>
<dbReference type="PIRSF" id="PIRSF500136">
    <property type="entry name" value="UDP_ManNAc_DH"/>
    <property type="match status" value="1"/>
</dbReference>
<dbReference type="Pfam" id="PF03721">
    <property type="entry name" value="UDPG_MGDP_dh_N"/>
    <property type="match status" value="1"/>
</dbReference>
<evidence type="ECO:0000256" key="1">
    <source>
        <dbReference type="ARBA" id="ARBA00006601"/>
    </source>
</evidence>
<proteinExistence type="inferred from homology"/>
<comment type="similarity">
    <text evidence="1">Belongs to the UDP-glucose/GDP-mannose dehydrogenase family.</text>
</comment>
<keyword evidence="2" id="KW-1133">Transmembrane helix</keyword>
<dbReference type="InterPro" id="IPR028359">
    <property type="entry name" value="UDP_ManNAc/GlcNAc_DH"/>
</dbReference>
<keyword evidence="2" id="KW-0812">Transmembrane</keyword>
<reference evidence="5" key="1">
    <citation type="journal article" date="2015" name="Nature">
        <title>Complex archaea that bridge the gap between prokaryotes and eukaryotes.</title>
        <authorList>
            <person name="Spang A."/>
            <person name="Saw J.H."/>
            <person name="Jorgensen S.L."/>
            <person name="Zaremba-Niedzwiedzka K."/>
            <person name="Martijn J."/>
            <person name="Lind A.E."/>
            <person name="van Eijk R."/>
            <person name="Schleper C."/>
            <person name="Guy L."/>
            <person name="Ettema T.J."/>
        </authorList>
    </citation>
    <scope>NUCLEOTIDE SEQUENCE</scope>
</reference>
<evidence type="ECO:0000259" key="4">
    <source>
        <dbReference type="Pfam" id="PF03721"/>
    </source>
</evidence>
<dbReference type="PIRSF" id="PIRSF000124">
    <property type="entry name" value="UDPglc_GDPman_dh"/>
    <property type="match status" value="1"/>
</dbReference>
<comment type="caution">
    <text evidence="5">The sequence shown here is derived from an EMBL/GenBank/DDBJ whole genome shotgun (WGS) entry which is preliminary data.</text>
</comment>
<dbReference type="PANTHER" id="PTHR43750">
    <property type="entry name" value="UDP-GLUCOSE 6-DEHYDROGENASE TUAD"/>
    <property type="match status" value="1"/>
</dbReference>
<dbReference type="InterPro" id="IPR014026">
    <property type="entry name" value="UDP-Glc/GDP-Man_DH_dimer"/>
</dbReference>
<dbReference type="SUPFAM" id="SSF51735">
    <property type="entry name" value="NAD(P)-binding Rossmann-fold domains"/>
    <property type="match status" value="1"/>
</dbReference>
<dbReference type="InterPro" id="IPR017476">
    <property type="entry name" value="UDP-Glc/GDP-Man"/>
</dbReference>
<dbReference type="GO" id="GO:0000271">
    <property type="term" value="P:polysaccharide biosynthetic process"/>
    <property type="evidence" value="ECO:0007669"/>
    <property type="project" value="InterPro"/>
</dbReference>
<accession>A0A0F9UH91</accession>
<evidence type="ECO:0008006" key="6">
    <source>
        <dbReference type="Google" id="ProtNLM"/>
    </source>
</evidence>
<dbReference type="AlphaFoldDB" id="A0A0F9UH91"/>
<dbReference type="InterPro" id="IPR008927">
    <property type="entry name" value="6-PGluconate_DH-like_C_sf"/>
</dbReference>
<dbReference type="GO" id="GO:0016628">
    <property type="term" value="F:oxidoreductase activity, acting on the CH-CH group of donors, NAD or NADP as acceptor"/>
    <property type="evidence" value="ECO:0007669"/>
    <property type="project" value="InterPro"/>
</dbReference>
<dbReference type="InterPro" id="IPR001732">
    <property type="entry name" value="UDP-Glc/GDP-Man_DH_N"/>
</dbReference>
<sequence length="286" mass="32490">MKNQIIDKPKIGIIGFGFLGSALLHGFVLHADIKIYDKYDNIYDSLDDTVNSSDFVFIGVPTPMKDSGEQDLSSIYDAVESVVKVAKKRKIIILRSTIIPGTTRNCANKYPGHDFVFCPEFLTERQAKLDFINSARIILGGKKKITEKVEKVFRVRFKHTPIYHTTREAAEVVKYMSNAFFAVKIAFLNEMYDIAENIGVPYEDLRDMWLADCRIGNSHTDIPGHDGQRGYGGKCFPKDVQAFIKWAEENNLELDTCRAAEKVNSRVRKTKDWLDIKGATSENDYE</sequence>